<dbReference type="EMBL" id="CP030140">
    <property type="protein sequence ID" value="AWX69558.1"/>
    <property type="molecule type" value="Genomic_DNA"/>
</dbReference>
<feature type="transmembrane region" description="Helical" evidence="2">
    <location>
        <begin position="227"/>
        <end position="248"/>
    </location>
</feature>
<evidence type="ECO:0008006" key="5">
    <source>
        <dbReference type="Google" id="ProtNLM"/>
    </source>
</evidence>
<sequence>MEKFISHLSDLGLILLRPVLYFVAATFWGIFISFPFLFLHGLFTAAEFFSFDLVNIILFGKKDALGSYGDLPPTFIAFAIYALFFLILFVIIGLIRYNWNSANTDRQLKFRQILAQSAKALVFILLLPFILFLFNYAASLLLKFLTSAVSPETGNTGSIAGDIYNSINQLPKGYSNLFGEFSNSTSFVYYSPTSSLGNVPTFGPPKYEQYVMMPQMDFGLVFIKNMIIAWGLVIFLAGIVVSLVQLVLQQITLLILAPISAAKSVEDNGKALMLWKRQYIEISLGMFVNILSLAFFQFFMTIIPPLIKANFDWGLRFILEILAYVGIAVATKGLHRVISKLLDINIEDGDGWKTIKKIARTGFEGIKAGAMAGSAVASGGATLGAQLAKGGVMNTIGALGGKVANMGQVMSNKRRAKKMGMSKGLIREAFGKTGNVISKQNEMLDKFGDIAKGDKNALSSKENLIAHQKSKLIKEAQRHQSALSAAQKYEKKQRAAWGDEYFENNTAHTIKKFLAGKEVQHELNIEKINSDSEYLTDFFEGKKEDQNNSPEESNTKGENDATD</sequence>
<evidence type="ECO:0000313" key="3">
    <source>
        <dbReference type="EMBL" id="AWX69558.1"/>
    </source>
</evidence>
<dbReference type="Proteomes" id="UP000250218">
    <property type="component" value="Chromosome"/>
</dbReference>
<dbReference type="RefSeq" id="WP_033178957.1">
    <property type="nucleotide sequence ID" value="NZ_CP030140.1"/>
</dbReference>
<dbReference type="KEGG" id="mane:DP065_02220"/>
<evidence type="ECO:0000313" key="4">
    <source>
        <dbReference type="Proteomes" id="UP000250218"/>
    </source>
</evidence>
<reference evidence="4" key="1">
    <citation type="submission" date="2018-06" db="EMBL/GenBank/DDBJ databases">
        <title>Complete genome sequences of Mycoplasma anatis, M. anseris and M. cloacale type strains.</title>
        <authorList>
            <person name="Grozner D."/>
            <person name="Forro B."/>
            <person name="Sulyok K.M."/>
            <person name="Marton S."/>
            <person name="Kreizinger Z."/>
            <person name="Banyai K."/>
            <person name="Gyuranecz M."/>
        </authorList>
    </citation>
    <scope>NUCLEOTIDE SEQUENCE [LARGE SCALE GENOMIC DNA]</scope>
    <source>
        <strain evidence="4">ATCC 49234</strain>
    </source>
</reference>
<feature type="compositionally biased region" description="Basic and acidic residues" evidence="1">
    <location>
        <begin position="553"/>
        <end position="563"/>
    </location>
</feature>
<dbReference type="NCBIfam" id="NF045848">
    <property type="entry name" value="MMCAP2_0566_fam"/>
    <property type="match status" value="1"/>
</dbReference>
<dbReference type="AlphaFoldDB" id="A0A2Z4NDH7"/>
<keyword evidence="2" id="KW-1133">Transmembrane helix</keyword>
<proteinExistence type="predicted"/>
<feature type="region of interest" description="Disordered" evidence="1">
    <location>
        <begin position="537"/>
        <end position="563"/>
    </location>
</feature>
<feature type="transmembrane region" description="Helical" evidence="2">
    <location>
        <begin position="282"/>
        <end position="307"/>
    </location>
</feature>
<feature type="transmembrane region" description="Helical" evidence="2">
    <location>
        <begin position="120"/>
        <end position="142"/>
    </location>
</feature>
<dbReference type="NCBIfam" id="NF045889">
    <property type="entry name" value="ICE_Mbov_0396_TM"/>
    <property type="match status" value="1"/>
</dbReference>
<keyword evidence="4" id="KW-1185">Reference proteome</keyword>
<evidence type="ECO:0000256" key="2">
    <source>
        <dbReference type="SAM" id="Phobius"/>
    </source>
</evidence>
<organism evidence="3 4">
    <name type="scientific">[Mycoplasma] anseris</name>
    <dbReference type="NCBI Taxonomy" id="92400"/>
    <lineage>
        <taxon>Bacteria</taxon>
        <taxon>Bacillati</taxon>
        <taxon>Mycoplasmatota</taxon>
        <taxon>Mycoplasmoidales</taxon>
        <taxon>Metamycoplasmataceae</taxon>
        <taxon>Metamycoplasma</taxon>
    </lineage>
</organism>
<keyword evidence="2" id="KW-0812">Transmembrane</keyword>
<name>A0A2Z4NDH7_9BACT</name>
<keyword evidence="2" id="KW-0472">Membrane</keyword>
<protein>
    <recommendedName>
        <fullName evidence="5">Transmembrane protein</fullName>
    </recommendedName>
</protein>
<evidence type="ECO:0000256" key="1">
    <source>
        <dbReference type="SAM" id="MobiDB-lite"/>
    </source>
</evidence>
<accession>A0A2Z4NDH7</accession>
<feature type="transmembrane region" description="Helical" evidence="2">
    <location>
        <begin position="20"/>
        <end position="43"/>
    </location>
</feature>
<feature type="transmembrane region" description="Helical" evidence="2">
    <location>
        <begin position="75"/>
        <end position="99"/>
    </location>
</feature>
<gene>
    <name evidence="3" type="ORF">DP065_02220</name>
</gene>